<sequence length="113" mass="12705">MAIKLRSGNEGQELKNLQFTMKAIPFLTLCLCLTTFLPHQTDAFGCSPEFCSIVTFFRPFCCVFYEKCCEKAFEDLKVSKPLAECNSNAAAAAVVANPSNSRLFANQIPWRFY</sequence>
<gene>
    <name evidence="1" type="ORF">LARSCL_LOCUS18257</name>
</gene>
<organism evidence="1 2">
    <name type="scientific">Larinioides sclopetarius</name>
    <dbReference type="NCBI Taxonomy" id="280406"/>
    <lineage>
        <taxon>Eukaryota</taxon>
        <taxon>Metazoa</taxon>
        <taxon>Ecdysozoa</taxon>
        <taxon>Arthropoda</taxon>
        <taxon>Chelicerata</taxon>
        <taxon>Arachnida</taxon>
        <taxon>Araneae</taxon>
        <taxon>Araneomorphae</taxon>
        <taxon>Entelegynae</taxon>
        <taxon>Araneoidea</taxon>
        <taxon>Araneidae</taxon>
        <taxon>Larinioides</taxon>
    </lineage>
</organism>
<reference evidence="1 2" key="1">
    <citation type="submission" date="2024-04" db="EMBL/GenBank/DDBJ databases">
        <authorList>
            <person name="Rising A."/>
            <person name="Reimegard J."/>
            <person name="Sonavane S."/>
            <person name="Akerstrom W."/>
            <person name="Nylinder S."/>
            <person name="Hedman E."/>
            <person name="Kallberg Y."/>
        </authorList>
    </citation>
    <scope>NUCLEOTIDE SEQUENCE [LARGE SCALE GENOMIC DNA]</scope>
</reference>
<dbReference type="Proteomes" id="UP001497382">
    <property type="component" value="Unassembled WGS sequence"/>
</dbReference>
<evidence type="ECO:0000313" key="1">
    <source>
        <dbReference type="EMBL" id="CAL1293549.1"/>
    </source>
</evidence>
<evidence type="ECO:0000313" key="2">
    <source>
        <dbReference type="Proteomes" id="UP001497382"/>
    </source>
</evidence>
<name>A0AAV2BD52_9ARAC</name>
<comment type="caution">
    <text evidence="1">The sequence shown here is derived from an EMBL/GenBank/DDBJ whole genome shotgun (WGS) entry which is preliminary data.</text>
</comment>
<accession>A0AAV2BD52</accession>
<keyword evidence="2" id="KW-1185">Reference proteome</keyword>
<dbReference type="EMBL" id="CAXIEN010000329">
    <property type="protein sequence ID" value="CAL1293549.1"/>
    <property type="molecule type" value="Genomic_DNA"/>
</dbReference>
<protein>
    <submittedName>
        <fullName evidence="1">Uncharacterized protein</fullName>
    </submittedName>
</protein>
<proteinExistence type="predicted"/>
<dbReference type="AlphaFoldDB" id="A0AAV2BD52"/>